<gene>
    <name evidence="2" type="ORF">BCV69DRAFT_283830</name>
</gene>
<dbReference type="OrthoDB" id="3561359at2759"/>
<dbReference type="AlphaFoldDB" id="A0A316U4J8"/>
<protein>
    <submittedName>
        <fullName evidence="2">Uncharacterized protein</fullName>
    </submittedName>
</protein>
<reference evidence="2 3" key="1">
    <citation type="journal article" date="2018" name="Mol. Biol. Evol.">
        <title>Broad Genomic Sampling Reveals a Smut Pathogenic Ancestry of the Fungal Clade Ustilaginomycotina.</title>
        <authorList>
            <person name="Kijpornyongpan T."/>
            <person name="Mondo S.J."/>
            <person name="Barry K."/>
            <person name="Sandor L."/>
            <person name="Lee J."/>
            <person name="Lipzen A."/>
            <person name="Pangilinan J."/>
            <person name="LaButti K."/>
            <person name="Hainaut M."/>
            <person name="Henrissat B."/>
            <person name="Grigoriev I.V."/>
            <person name="Spatafora J.W."/>
            <person name="Aime M.C."/>
        </authorList>
    </citation>
    <scope>NUCLEOTIDE SEQUENCE [LARGE SCALE GENOMIC DNA]</scope>
    <source>
        <strain evidence="2 3">MCA 4718</strain>
    </source>
</reference>
<feature type="transmembrane region" description="Helical" evidence="1">
    <location>
        <begin position="12"/>
        <end position="30"/>
    </location>
</feature>
<dbReference type="EMBL" id="KZ819330">
    <property type="protein sequence ID" value="PWN19724.1"/>
    <property type="molecule type" value="Genomic_DNA"/>
</dbReference>
<dbReference type="STRING" id="1684307.A0A316U4J8"/>
<dbReference type="GeneID" id="37014565"/>
<evidence type="ECO:0000313" key="2">
    <source>
        <dbReference type="EMBL" id="PWN19724.1"/>
    </source>
</evidence>
<keyword evidence="1" id="KW-0812">Transmembrane</keyword>
<keyword evidence="3" id="KW-1185">Reference proteome</keyword>
<organism evidence="2 3">
    <name type="scientific">Pseudomicrostroma glucosiphilum</name>
    <dbReference type="NCBI Taxonomy" id="1684307"/>
    <lineage>
        <taxon>Eukaryota</taxon>
        <taxon>Fungi</taxon>
        <taxon>Dikarya</taxon>
        <taxon>Basidiomycota</taxon>
        <taxon>Ustilaginomycotina</taxon>
        <taxon>Exobasidiomycetes</taxon>
        <taxon>Microstromatales</taxon>
        <taxon>Microstromatales incertae sedis</taxon>
        <taxon>Pseudomicrostroma</taxon>
    </lineage>
</organism>
<keyword evidence="1" id="KW-1133">Transmembrane helix</keyword>
<sequence length="54" mass="6266">MYENLGNHWATSLIAFLSLPLIPLTWYFYLNGRKLREASPFASAHFNEDEDAPH</sequence>
<evidence type="ECO:0000256" key="1">
    <source>
        <dbReference type="SAM" id="Phobius"/>
    </source>
</evidence>
<dbReference type="RefSeq" id="XP_025346884.1">
    <property type="nucleotide sequence ID" value="XM_025492831.1"/>
</dbReference>
<accession>A0A316U4J8</accession>
<evidence type="ECO:0000313" key="3">
    <source>
        <dbReference type="Proteomes" id="UP000245942"/>
    </source>
</evidence>
<name>A0A316U4J8_9BASI</name>
<proteinExistence type="predicted"/>
<dbReference type="Proteomes" id="UP000245942">
    <property type="component" value="Unassembled WGS sequence"/>
</dbReference>
<keyword evidence="1" id="KW-0472">Membrane</keyword>